<accession>A0AA48KDQ8</accession>
<sequence>MPLPVREPHAQEPIAQTSQPGDADLLLSAFRKVAAALDLTLAEQAALLGVSRATIAGWKASPGPDPDKLDRMALVVAIHGLAGEAFPGDGGAEGWLRRPNLAPPFLGEAPLDLLLKGRFESLLRAHDHLQALVRVW</sequence>
<reference evidence="2" key="1">
    <citation type="journal article" date="2023" name="Int. J. Syst. Evol. Microbiol.">
        <title>Mesoterricola silvestris gen. nov., sp. nov., Mesoterricola sediminis sp. nov., Geothrix oryzae sp. nov., Geothrix edaphica sp. nov., Geothrix rubra sp. nov., and Geothrix limicola sp. nov., six novel members of Acidobacteriota isolated from soils.</title>
        <authorList>
            <person name="Itoh H."/>
            <person name="Sugisawa Y."/>
            <person name="Mise K."/>
            <person name="Xu Z."/>
            <person name="Kuniyasu M."/>
            <person name="Ushijima N."/>
            <person name="Kawano K."/>
            <person name="Kobayashi E."/>
            <person name="Shiratori Y."/>
            <person name="Masuda Y."/>
            <person name="Senoo K."/>
        </authorList>
    </citation>
    <scope>NUCLEOTIDE SEQUENCE</scope>
    <source>
        <strain evidence="2">W786</strain>
    </source>
</reference>
<dbReference type="Proteomes" id="UP001228113">
    <property type="component" value="Chromosome"/>
</dbReference>
<feature type="domain" description="Antitoxin Xre-like helix-turn-helix" evidence="1">
    <location>
        <begin position="25"/>
        <end position="58"/>
    </location>
</feature>
<evidence type="ECO:0000259" key="1">
    <source>
        <dbReference type="Pfam" id="PF20432"/>
    </source>
</evidence>
<evidence type="ECO:0000313" key="3">
    <source>
        <dbReference type="Proteomes" id="UP001228113"/>
    </source>
</evidence>
<dbReference type="GO" id="GO:0003677">
    <property type="term" value="F:DNA binding"/>
    <property type="evidence" value="ECO:0007669"/>
    <property type="project" value="InterPro"/>
</dbReference>
<dbReference type="InterPro" id="IPR046847">
    <property type="entry name" value="Xre-like_HTH"/>
</dbReference>
<keyword evidence="3" id="KW-1185">Reference proteome</keyword>
<gene>
    <name evidence="2" type="ORF">METESE_22730</name>
</gene>
<organism evidence="2 3">
    <name type="scientific">Mesoterricola sediminis</name>
    <dbReference type="NCBI Taxonomy" id="2927980"/>
    <lineage>
        <taxon>Bacteria</taxon>
        <taxon>Pseudomonadati</taxon>
        <taxon>Acidobacteriota</taxon>
        <taxon>Holophagae</taxon>
        <taxon>Holophagales</taxon>
        <taxon>Holophagaceae</taxon>
        <taxon>Mesoterricola</taxon>
    </lineage>
</organism>
<name>A0AA48KDQ8_9BACT</name>
<dbReference type="Pfam" id="PF20432">
    <property type="entry name" value="Xre-like-HTH"/>
    <property type="match status" value="1"/>
</dbReference>
<dbReference type="RefSeq" id="WP_243335483.1">
    <property type="nucleotide sequence ID" value="NZ_AP027081.1"/>
</dbReference>
<dbReference type="EMBL" id="AP027081">
    <property type="protein sequence ID" value="BDU77315.1"/>
    <property type="molecule type" value="Genomic_DNA"/>
</dbReference>
<dbReference type="KEGG" id="msea:METESE_22730"/>
<proteinExistence type="predicted"/>
<dbReference type="AlphaFoldDB" id="A0AA48KDQ8"/>
<evidence type="ECO:0000313" key="2">
    <source>
        <dbReference type="EMBL" id="BDU77315.1"/>
    </source>
</evidence>
<protein>
    <recommendedName>
        <fullName evidence="1">Antitoxin Xre-like helix-turn-helix domain-containing protein</fullName>
    </recommendedName>
</protein>